<dbReference type="InterPro" id="IPR050072">
    <property type="entry name" value="Peptidase_M20A"/>
</dbReference>
<evidence type="ECO:0000256" key="2">
    <source>
        <dbReference type="ARBA" id="ARBA00022801"/>
    </source>
</evidence>
<dbReference type="InterPro" id="IPR011650">
    <property type="entry name" value="Peptidase_M20_dimer"/>
</dbReference>
<keyword evidence="2 5" id="KW-0378">Hydrolase</keyword>
<proteinExistence type="predicted"/>
<dbReference type="KEGG" id="rmar:GBA65_20745"/>
<protein>
    <recommendedName>
        <fullName evidence="3">Succinyl-diaminopimelate desuccinylase</fullName>
        <ecNumber evidence="3">3.5.1.18</ecNumber>
    </recommendedName>
</protein>
<reference evidence="5 6" key="1">
    <citation type="submission" date="2019-10" db="EMBL/GenBank/DDBJ databases">
        <title>Rubrobacter sp nov SCSIO 52915 isolated from a deep-sea sediment in the South China Sea.</title>
        <authorList>
            <person name="Chen R.W."/>
        </authorList>
    </citation>
    <scope>NUCLEOTIDE SEQUENCE [LARGE SCALE GENOMIC DNA]</scope>
    <source>
        <strain evidence="5 6">SCSIO 52915</strain>
    </source>
</reference>
<evidence type="ECO:0000259" key="4">
    <source>
        <dbReference type="Pfam" id="PF07687"/>
    </source>
</evidence>
<dbReference type="Proteomes" id="UP000502706">
    <property type="component" value="Chromosome"/>
</dbReference>
<dbReference type="EC" id="3.5.1.18" evidence="3"/>
<evidence type="ECO:0000256" key="3">
    <source>
        <dbReference type="NCBIfam" id="TIGR01900"/>
    </source>
</evidence>
<dbReference type="GO" id="GO:0046872">
    <property type="term" value="F:metal ion binding"/>
    <property type="evidence" value="ECO:0007669"/>
    <property type="project" value="UniProtKB-KW"/>
</dbReference>
<dbReference type="SUPFAM" id="SSF55031">
    <property type="entry name" value="Bacterial exopeptidase dimerisation domain"/>
    <property type="match status" value="1"/>
</dbReference>
<dbReference type="InterPro" id="IPR002933">
    <property type="entry name" value="Peptidase_M20"/>
</dbReference>
<dbReference type="EMBL" id="CP045121">
    <property type="protein sequence ID" value="QIN80535.1"/>
    <property type="molecule type" value="Genomic_DNA"/>
</dbReference>
<dbReference type="Pfam" id="PF07687">
    <property type="entry name" value="M20_dimer"/>
    <property type="match status" value="1"/>
</dbReference>
<dbReference type="GO" id="GO:0006526">
    <property type="term" value="P:L-arginine biosynthetic process"/>
    <property type="evidence" value="ECO:0007669"/>
    <property type="project" value="TreeGrafter"/>
</dbReference>
<evidence type="ECO:0000313" key="5">
    <source>
        <dbReference type="EMBL" id="QIN80535.1"/>
    </source>
</evidence>
<dbReference type="GO" id="GO:0009089">
    <property type="term" value="P:lysine biosynthetic process via diaminopimelate"/>
    <property type="evidence" value="ECO:0007669"/>
    <property type="project" value="UniProtKB-UniRule"/>
</dbReference>
<organism evidence="5 6">
    <name type="scientific">Rubrobacter marinus</name>
    <dbReference type="NCBI Taxonomy" id="2653852"/>
    <lineage>
        <taxon>Bacteria</taxon>
        <taxon>Bacillati</taxon>
        <taxon>Actinomycetota</taxon>
        <taxon>Rubrobacteria</taxon>
        <taxon>Rubrobacterales</taxon>
        <taxon>Rubrobacteraceae</taxon>
        <taxon>Rubrobacter</taxon>
    </lineage>
</organism>
<keyword evidence="1" id="KW-0479">Metal-binding</keyword>
<sequence length="366" mass="39754">MREGSIEERMLEALLFFLERPSVIGNEKTLCDDLEARVGGLPGWRAERVENNLILSRTSPDVSRERLVFAGHLDTVPEPEGGIEVREEGELVYGRGASDMKAGDAVMLALLEGFDWGASWAEPVFVFYEHEEGPYAENGLEAVFEECPWVTDAELAIILEPTENALEAGCIGTAQIEVTFHGTPSHSARPWQGENALTAAGAFLAALHERPAEEVVVDGLAFYEVVVPTMARGGSAKNVVPDELWINVNHRFAPGRGRDHVEAVFEGLLRGSNASFEVVDFAPSGSAELGHPLLQAFIAGGGDLPALEVRPKQAWTDVARFGREGVAAANFGPGSPSQAHQRAEHVKLPLLAECFERLRAYLTYTP</sequence>
<evidence type="ECO:0000313" key="6">
    <source>
        <dbReference type="Proteomes" id="UP000502706"/>
    </source>
</evidence>
<feature type="domain" description="Peptidase M20 dimerisation" evidence="4">
    <location>
        <begin position="172"/>
        <end position="270"/>
    </location>
</feature>
<name>A0A6G8Q268_9ACTN</name>
<keyword evidence="6" id="KW-1185">Reference proteome</keyword>
<dbReference type="PANTHER" id="PTHR43808:SF31">
    <property type="entry name" value="N-ACETYL-L-CITRULLINE DEACETYLASE"/>
    <property type="match status" value="1"/>
</dbReference>
<dbReference type="InterPro" id="IPR036264">
    <property type="entry name" value="Bact_exopeptidase_dim_dom"/>
</dbReference>
<dbReference type="AlphaFoldDB" id="A0A6G8Q268"/>
<evidence type="ECO:0000256" key="1">
    <source>
        <dbReference type="ARBA" id="ARBA00022723"/>
    </source>
</evidence>
<dbReference type="RefSeq" id="WP_166398201.1">
    <property type="nucleotide sequence ID" value="NZ_CP045121.1"/>
</dbReference>
<dbReference type="NCBIfam" id="TIGR01900">
    <property type="entry name" value="dapE-gram_pos"/>
    <property type="match status" value="1"/>
</dbReference>
<dbReference type="Gene3D" id="3.40.630.10">
    <property type="entry name" value="Zn peptidases"/>
    <property type="match status" value="1"/>
</dbReference>
<dbReference type="PANTHER" id="PTHR43808">
    <property type="entry name" value="ACETYLORNITHINE DEACETYLASE"/>
    <property type="match status" value="1"/>
</dbReference>
<dbReference type="SUPFAM" id="SSF53187">
    <property type="entry name" value="Zn-dependent exopeptidases"/>
    <property type="match status" value="1"/>
</dbReference>
<dbReference type="GO" id="GO:0008777">
    <property type="term" value="F:acetylornithine deacetylase activity"/>
    <property type="evidence" value="ECO:0007669"/>
    <property type="project" value="TreeGrafter"/>
</dbReference>
<dbReference type="Pfam" id="PF01546">
    <property type="entry name" value="Peptidase_M20"/>
    <property type="match status" value="1"/>
</dbReference>
<accession>A0A6G8Q268</accession>
<gene>
    <name evidence="5" type="primary">dapE</name>
    <name evidence="5" type="ORF">GBA65_20745</name>
</gene>
<dbReference type="InterPro" id="IPR010174">
    <property type="entry name" value="Succinyl-DAP_deSuclase_DapE"/>
</dbReference>
<dbReference type="GO" id="GO:0009014">
    <property type="term" value="F:succinyl-diaminopimelate desuccinylase activity"/>
    <property type="evidence" value="ECO:0007669"/>
    <property type="project" value="UniProtKB-UniRule"/>
</dbReference>
<dbReference type="Gene3D" id="3.30.70.360">
    <property type="match status" value="1"/>
</dbReference>